<reference evidence="3" key="1">
    <citation type="submission" date="2013-09" db="EMBL/GenBank/DDBJ databases">
        <title>Corchorus olitorius genome sequencing.</title>
        <authorList>
            <person name="Alam M."/>
            <person name="Haque M.S."/>
            <person name="Islam M.S."/>
            <person name="Emdad E.M."/>
            <person name="Islam M.M."/>
            <person name="Ahmed B."/>
            <person name="Halim A."/>
            <person name="Hossen Q.M.M."/>
            <person name="Hossain M.Z."/>
            <person name="Ahmed R."/>
            <person name="Khan M.M."/>
            <person name="Islam R."/>
            <person name="Rashid M.M."/>
            <person name="Khan S.A."/>
            <person name="Rahman M.S."/>
            <person name="Alam M."/>
            <person name="Yahiya A.S."/>
            <person name="Khan M.S."/>
            <person name="Azam M.S."/>
            <person name="Haque T."/>
            <person name="Lashkar M.Z.H."/>
            <person name="Akhand A.I."/>
            <person name="Morshed G."/>
            <person name="Roy S."/>
            <person name="Uddin K.S."/>
            <person name="Rabeya T."/>
            <person name="Hossain A.S."/>
            <person name="Chowdhury A."/>
            <person name="Snigdha A.R."/>
            <person name="Mortoza M.S."/>
            <person name="Matin S.A."/>
            <person name="Hoque S.M.E."/>
            <person name="Islam M.K."/>
            <person name="Roy D.K."/>
            <person name="Haider R."/>
            <person name="Moosa M.M."/>
            <person name="Elias S.M."/>
            <person name="Hasan A.M."/>
            <person name="Jahan S."/>
            <person name="Shafiuddin M."/>
            <person name="Mahmood N."/>
            <person name="Shommy N.S."/>
        </authorList>
    </citation>
    <scope>NUCLEOTIDE SEQUENCE [LARGE SCALE GENOMIC DNA]</scope>
    <source>
        <strain evidence="3">cv. O-4</strain>
    </source>
</reference>
<dbReference type="InterPro" id="IPR035897">
    <property type="entry name" value="Toll_tir_struct_dom_sf"/>
</dbReference>
<dbReference type="PROSITE" id="PS50104">
    <property type="entry name" value="TIR"/>
    <property type="match status" value="1"/>
</dbReference>
<name>A0A1R3JDW6_9ROSI</name>
<evidence type="ECO:0000259" key="1">
    <source>
        <dbReference type="PROSITE" id="PS50104"/>
    </source>
</evidence>
<dbReference type="Gene3D" id="3.40.50.10140">
    <property type="entry name" value="Toll/interleukin-1 receptor homology (TIR) domain"/>
    <property type="match status" value="1"/>
</dbReference>
<evidence type="ECO:0000313" key="2">
    <source>
        <dbReference type="EMBL" id="OMO93014.1"/>
    </source>
</evidence>
<accession>A0A1R3JDW6</accession>
<dbReference type="AlphaFoldDB" id="A0A1R3JDW6"/>
<comment type="caution">
    <text evidence="2">The sequence shown here is derived from an EMBL/GenBank/DDBJ whole genome shotgun (WGS) entry which is preliminary data.</text>
</comment>
<protein>
    <recommendedName>
        <fullName evidence="1">TIR domain-containing protein</fullName>
    </recommendedName>
</protein>
<dbReference type="Pfam" id="PF01582">
    <property type="entry name" value="TIR"/>
    <property type="match status" value="1"/>
</dbReference>
<dbReference type="GO" id="GO:0006952">
    <property type="term" value="P:defense response"/>
    <property type="evidence" value="ECO:0007669"/>
    <property type="project" value="InterPro"/>
</dbReference>
<dbReference type="OrthoDB" id="1112200at2759"/>
<dbReference type="SMART" id="SM00255">
    <property type="entry name" value="TIR"/>
    <property type="match status" value="1"/>
</dbReference>
<dbReference type="InterPro" id="IPR000157">
    <property type="entry name" value="TIR_dom"/>
</dbReference>
<dbReference type="SUPFAM" id="SSF52200">
    <property type="entry name" value="Toll/Interleukin receptor TIR domain"/>
    <property type="match status" value="1"/>
</dbReference>
<dbReference type="InterPro" id="IPR044974">
    <property type="entry name" value="Disease_R_plants"/>
</dbReference>
<keyword evidence="3" id="KW-1185">Reference proteome</keyword>
<evidence type="ECO:0000313" key="3">
    <source>
        <dbReference type="Proteomes" id="UP000187203"/>
    </source>
</evidence>
<gene>
    <name evidence="2" type="ORF">COLO4_17153</name>
</gene>
<sequence>MGDELTPALLNSIAVSKISIIVLSKDYASSDSCLTELSKIMECKVSQGHIVLPIFYRVNPSHVRHPDKDESPFKVSFRQHLINNPMEGSRWKAAFTRVGYLKGWHIHGCNEYRSETEYIKDIVEVVIKKLHQPLDCCCYHSFSRLVANFLYGNKSVKHRTKRTKRRPNEVKGSWFLKV</sequence>
<dbReference type="EMBL" id="AWUE01016306">
    <property type="protein sequence ID" value="OMO93014.1"/>
    <property type="molecule type" value="Genomic_DNA"/>
</dbReference>
<organism evidence="2 3">
    <name type="scientific">Corchorus olitorius</name>
    <dbReference type="NCBI Taxonomy" id="93759"/>
    <lineage>
        <taxon>Eukaryota</taxon>
        <taxon>Viridiplantae</taxon>
        <taxon>Streptophyta</taxon>
        <taxon>Embryophyta</taxon>
        <taxon>Tracheophyta</taxon>
        <taxon>Spermatophyta</taxon>
        <taxon>Magnoliopsida</taxon>
        <taxon>eudicotyledons</taxon>
        <taxon>Gunneridae</taxon>
        <taxon>Pentapetalae</taxon>
        <taxon>rosids</taxon>
        <taxon>malvids</taxon>
        <taxon>Malvales</taxon>
        <taxon>Malvaceae</taxon>
        <taxon>Grewioideae</taxon>
        <taxon>Apeibeae</taxon>
        <taxon>Corchorus</taxon>
    </lineage>
</organism>
<dbReference type="GO" id="GO:0007165">
    <property type="term" value="P:signal transduction"/>
    <property type="evidence" value="ECO:0007669"/>
    <property type="project" value="InterPro"/>
</dbReference>
<dbReference type="PANTHER" id="PTHR11017">
    <property type="entry name" value="LEUCINE-RICH REPEAT-CONTAINING PROTEIN"/>
    <property type="match status" value="1"/>
</dbReference>
<dbReference type="Proteomes" id="UP000187203">
    <property type="component" value="Unassembled WGS sequence"/>
</dbReference>
<proteinExistence type="predicted"/>
<feature type="domain" description="TIR" evidence="1">
    <location>
        <begin position="1"/>
        <end position="130"/>
    </location>
</feature>
<dbReference type="PANTHER" id="PTHR11017:SF479">
    <property type="entry name" value="DISEASE RESISTANCE PROTEIN (TIR-NBS-LRR CLASS) FAMILY"/>
    <property type="match status" value="1"/>
</dbReference>